<accession>A0AAP0EPA3</accession>
<reference evidence="2 3" key="1">
    <citation type="submission" date="2024-01" db="EMBL/GenBank/DDBJ databases">
        <title>Genome assemblies of Stephania.</title>
        <authorList>
            <person name="Yang L."/>
        </authorList>
    </citation>
    <scope>NUCLEOTIDE SEQUENCE [LARGE SCALE GENOMIC DNA]</scope>
    <source>
        <strain evidence="2">QJT</strain>
        <tissue evidence="2">Leaf</tissue>
    </source>
</reference>
<name>A0AAP0EPA3_9MAGN</name>
<gene>
    <name evidence="2" type="ORF">Sjap_021292</name>
</gene>
<keyword evidence="3" id="KW-1185">Reference proteome</keyword>
<sequence length="146" mass="15841">MSKARVVSEALVISNHSKKKRSSIECSSQSANTCVRMKKLAAIDSQNKISYNAYEAATTSSSSKSKASIRKQNGGSFIKKQNGGSAETLRKLRGQAEEKCASLLQRGNSHDPSMQSQPARYPLGGPRSICARILALIMWYCKTLGV</sequence>
<feature type="region of interest" description="Disordered" evidence="1">
    <location>
        <begin position="58"/>
        <end position="85"/>
    </location>
</feature>
<dbReference type="Proteomes" id="UP001417504">
    <property type="component" value="Unassembled WGS sequence"/>
</dbReference>
<dbReference type="EMBL" id="JBBNAE010000009">
    <property type="protein sequence ID" value="KAK9095795.1"/>
    <property type="molecule type" value="Genomic_DNA"/>
</dbReference>
<protein>
    <submittedName>
        <fullName evidence="2">Uncharacterized protein</fullName>
    </submittedName>
</protein>
<evidence type="ECO:0000313" key="2">
    <source>
        <dbReference type="EMBL" id="KAK9095795.1"/>
    </source>
</evidence>
<evidence type="ECO:0000256" key="1">
    <source>
        <dbReference type="SAM" id="MobiDB-lite"/>
    </source>
</evidence>
<evidence type="ECO:0000313" key="3">
    <source>
        <dbReference type="Proteomes" id="UP001417504"/>
    </source>
</evidence>
<proteinExistence type="predicted"/>
<comment type="caution">
    <text evidence="2">The sequence shown here is derived from an EMBL/GenBank/DDBJ whole genome shotgun (WGS) entry which is preliminary data.</text>
</comment>
<dbReference type="AlphaFoldDB" id="A0AAP0EPA3"/>
<organism evidence="2 3">
    <name type="scientific">Stephania japonica</name>
    <dbReference type="NCBI Taxonomy" id="461633"/>
    <lineage>
        <taxon>Eukaryota</taxon>
        <taxon>Viridiplantae</taxon>
        <taxon>Streptophyta</taxon>
        <taxon>Embryophyta</taxon>
        <taxon>Tracheophyta</taxon>
        <taxon>Spermatophyta</taxon>
        <taxon>Magnoliopsida</taxon>
        <taxon>Ranunculales</taxon>
        <taxon>Menispermaceae</taxon>
        <taxon>Menispermoideae</taxon>
        <taxon>Cissampelideae</taxon>
        <taxon>Stephania</taxon>
    </lineage>
</organism>